<evidence type="ECO:0000313" key="2">
    <source>
        <dbReference type="Proteomes" id="UP001187192"/>
    </source>
</evidence>
<proteinExistence type="predicted"/>
<comment type="caution">
    <text evidence="1">The sequence shown here is derived from an EMBL/GenBank/DDBJ whole genome shotgun (WGS) entry which is preliminary data.</text>
</comment>
<dbReference type="EMBL" id="BTGU01000100">
    <property type="protein sequence ID" value="GMN60599.1"/>
    <property type="molecule type" value="Genomic_DNA"/>
</dbReference>
<dbReference type="AlphaFoldDB" id="A0AA88DWC2"/>
<accession>A0AA88DWC2</accession>
<organism evidence="1 2">
    <name type="scientific">Ficus carica</name>
    <name type="common">Common fig</name>
    <dbReference type="NCBI Taxonomy" id="3494"/>
    <lineage>
        <taxon>Eukaryota</taxon>
        <taxon>Viridiplantae</taxon>
        <taxon>Streptophyta</taxon>
        <taxon>Embryophyta</taxon>
        <taxon>Tracheophyta</taxon>
        <taxon>Spermatophyta</taxon>
        <taxon>Magnoliopsida</taxon>
        <taxon>eudicotyledons</taxon>
        <taxon>Gunneridae</taxon>
        <taxon>Pentapetalae</taxon>
        <taxon>rosids</taxon>
        <taxon>fabids</taxon>
        <taxon>Rosales</taxon>
        <taxon>Moraceae</taxon>
        <taxon>Ficeae</taxon>
        <taxon>Ficus</taxon>
    </lineage>
</organism>
<sequence>MLRSRLDPGTRAALEEFIMERKDVFAWSHADIPGIDPAVMCHQPSIEREEVFCSENVATWMDPIVRYLTESQLPENREEAWRVRNTSARSYDQAPTRIGRARPGPTCPRRHPNLCGSWTTEFSLMTGYLPKLDVPNQDLLPLQASQPVVLGPQS</sequence>
<dbReference type="Proteomes" id="UP001187192">
    <property type="component" value="Unassembled WGS sequence"/>
</dbReference>
<keyword evidence="2" id="KW-1185">Reference proteome</keyword>
<reference evidence="1" key="1">
    <citation type="submission" date="2023-07" db="EMBL/GenBank/DDBJ databases">
        <title>draft genome sequence of fig (Ficus carica).</title>
        <authorList>
            <person name="Takahashi T."/>
            <person name="Nishimura K."/>
        </authorList>
    </citation>
    <scope>NUCLEOTIDE SEQUENCE</scope>
</reference>
<evidence type="ECO:0000313" key="1">
    <source>
        <dbReference type="EMBL" id="GMN60599.1"/>
    </source>
</evidence>
<name>A0AA88DWC2_FICCA</name>
<protein>
    <submittedName>
        <fullName evidence="1">Uncharacterized protein</fullName>
    </submittedName>
</protein>
<gene>
    <name evidence="1" type="ORF">TIFTF001_029694</name>
</gene>